<evidence type="ECO:0000313" key="9">
    <source>
        <dbReference type="EMBL" id="KGR88182.1"/>
    </source>
</evidence>
<dbReference type="InterPro" id="IPR003594">
    <property type="entry name" value="HATPase_dom"/>
</dbReference>
<protein>
    <submittedName>
        <fullName evidence="9">Histidine kinase</fullName>
    </submittedName>
</protein>
<dbReference type="SUPFAM" id="SSF55874">
    <property type="entry name" value="ATPase domain of HSP90 chaperone/DNA topoisomerase II/histidine kinase"/>
    <property type="match status" value="1"/>
</dbReference>
<dbReference type="PROSITE" id="PS50109">
    <property type="entry name" value="HIS_KIN"/>
    <property type="match status" value="1"/>
</dbReference>
<feature type="transmembrane region" description="Helical" evidence="7">
    <location>
        <begin position="81"/>
        <end position="103"/>
    </location>
</feature>
<keyword evidence="1" id="KW-0597">Phosphoprotein</keyword>
<name>A0A0A3JMD8_9BACI</name>
<gene>
    <name evidence="9" type="ORF">CD32_02045</name>
</gene>
<dbReference type="Proteomes" id="UP000030437">
    <property type="component" value="Unassembled WGS sequence"/>
</dbReference>
<dbReference type="Gene3D" id="3.30.565.10">
    <property type="entry name" value="Histidine kinase-like ATPase, C-terminal domain"/>
    <property type="match status" value="1"/>
</dbReference>
<evidence type="ECO:0000256" key="5">
    <source>
        <dbReference type="ARBA" id="ARBA00022840"/>
    </source>
</evidence>
<dbReference type="STRING" id="1220589.CD32_02045"/>
<evidence type="ECO:0000256" key="4">
    <source>
        <dbReference type="ARBA" id="ARBA00022777"/>
    </source>
</evidence>
<evidence type="ECO:0000256" key="7">
    <source>
        <dbReference type="SAM" id="Phobius"/>
    </source>
</evidence>
<feature type="transmembrane region" description="Helical" evidence="7">
    <location>
        <begin position="149"/>
        <end position="171"/>
    </location>
</feature>
<keyword evidence="5" id="KW-0067">ATP-binding</keyword>
<dbReference type="PANTHER" id="PTHR43547">
    <property type="entry name" value="TWO-COMPONENT HISTIDINE KINASE"/>
    <property type="match status" value="1"/>
</dbReference>
<dbReference type="GO" id="GO:0005524">
    <property type="term" value="F:ATP binding"/>
    <property type="evidence" value="ECO:0007669"/>
    <property type="project" value="UniProtKB-KW"/>
</dbReference>
<reference evidence="9 10" key="1">
    <citation type="submission" date="2014-02" db="EMBL/GenBank/DDBJ databases">
        <title>Draft genome sequence of Lysinibacillus odysseyi NBRC 100172.</title>
        <authorList>
            <person name="Zhang F."/>
            <person name="Wang G."/>
            <person name="Zhang L."/>
        </authorList>
    </citation>
    <scope>NUCLEOTIDE SEQUENCE [LARGE SCALE GENOMIC DNA]</scope>
    <source>
        <strain evidence="9 10">NBRC 100172</strain>
    </source>
</reference>
<keyword evidence="4 9" id="KW-0418">Kinase</keyword>
<feature type="transmembrane region" description="Helical" evidence="7">
    <location>
        <begin position="6"/>
        <end position="24"/>
    </location>
</feature>
<proteinExistence type="predicted"/>
<accession>A0A0A3JMD8</accession>
<evidence type="ECO:0000256" key="2">
    <source>
        <dbReference type="ARBA" id="ARBA00022679"/>
    </source>
</evidence>
<dbReference type="EMBL" id="JPVP01000042">
    <property type="protein sequence ID" value="KGR88182.1"/>
    <property type="molecule type" value="Genomic_DNA"/>
</dbReference>
<keyword evidence="7" id="KW-1133">Transmembrane helix</keyword>
<dbReference type="GO" id="GO:0000155">
    <property type="term" value="F:phosphorelay sensor kinase activity"/>
    <property type="evidence" value="ECO:0007669"/>
    <property type="project" value="TreeGrafter"/>
</dbReference>
<dbReference type="InterPro" id="IPR005467">
    <property type="entry name" value="His_kinase_dom"/>
</dbReference>
<keyword evidence="10" id="KW-1185">Reference proteome</keyword>
<keyword evidence="3" id="KW-0547">Nucleotide-binding</keyword>
<keyword evidence="6" id="KW-0902">Two-component regulatory system</keyword>
<evidence type="ECO:0000256" key="3">
    <source>
        <dbReference type="ARBA" id="ARBA00022741"/>
    </source>
</evidence>
<dbReference type="AlphaFoldDB" id="A0A0A3JMD8"/>
<organism evidence="9 10">
    <name type="scientific">Lysinibacillus odysseyi 34hs-1 = NBRC 100172</name>
    <dbReference type="NCBI Taxonomy" id="1220589"/>
    <lineage>
        <taxon>Bacteria</taxon>
        <taxon>Bacillati</taxon>
        <taxon>Bacillota</taxon>
        <taxon>Bacilli</taxon>
        <taxon>Bacillales</taxon>
        <taxon>Bacillaceae</taxon>
        <taxon>Lysinibacillus</taxon>
    </lineage>
</organism>
<dbReference type="InterPro" id="IPR036890">
    <property type="entry name" value="HATPase_C_sf"/>
</dbReference>
<keyword evidence="2" id="KW-0808">Transferase</keyword>
<dbReference type="Pfam" id="PF02518">
    <property type="entry name" value="HATPase_c"/>
    <property type="match status" value="1"/>
</dbReference>
<feature type="transmembrane region" description="Helical" evidence="7">
    <location>
        <begin position="36"/>
        <end position="69"/>
    </location>
</feature>
<evidence type="ECO:0000256" key="1">
    <source>
        <dbReference type="ARBA" id="ARBA00022553"/>
    </source>
</evidence>
<feature type="transmembrane region" description="Helical" evidence="7">
    <location>
        <begin position="115"/>
        <end position="143"/>
    </location>
</feature>
<evidence type="ECO:0000256" key="6">
    <source>
        <dbReference type="ARBA" id="ARBA00023012"/>
    </source>
</evidence>
<feature type="domain" description="Histidine kinase" evidence="8">
    <location>
        <begin position="237"/>
        <end position="406"/>
    </location>
</feature>
<comment type="caution">
    <text evidence="9">The sequence shown here is derived from an EMBL/GenBank/DDBJ whole genome shotgun (WGS) entry which is preliminary data.</text>
</comment>
<dbReference type="CDD" id="cd00075">
    <property type="entry name" value="HATPase"/>
    <property type="match status" value="1"/>
</dbReference>
<sequence length="408" mass="45817">MTNSSGSYLTIIIIALLTAIGGEIKFTPFAEAPFRFGLGSMIFFLAAIARPSFIIKTGIVTAITVFLFRLSLDLFVYEGAFLFYEHIPAAIFYLTFTSFLYIAKLHRFRTSPVKLGLYGALFEVISNIAEQLAITLLITGHFISPGDYFLFFAVAVLRSYFVAGLFSAVALSEERKRTEQLLSIGANLYVETLYLQKSMEQIEKITANGFDLYKQLKEIDNALSLQALMLAQEIHEVKKDSERIYAGLSKIITAERADLYALSDLLRLITHSNIRYSEFLHKAIQLEASFNEDFLTKERILLLAMLNNIVSNAIEAIEKEGFIKLYVDTAPEFTVFTIENNGPPIPDYVMPVLFDPGYTTKFSETGRPSTGIGLSHVKTIIHRLEGTIEISSNETTTFTITIPTYKLR</sequence>
<evidence type="ECO:0000313" key="10">
    <source>
        <dbReference type="Proteomes" id="UP000030437"/>
    </source>
</evidence>
<dbReference type="PANTHER" id="PTHR43547:SF10">
    <property type="entry name" value="SENSOR HISTIDINE KINASE DCUS"/>
    <property type="match status" value="1"/>
</dbReference>
<dbReference type="eggNOG" id="COG3290">
    <property type="taxonomic scope" value="Bacteria"/>
</dbReference>
<dbReference type="SMART" id="SM00387">
    <property type="entry name" value="HATPase_c"/>
    <property type="match status" value="1"/>
</dbReference>
<evidence type="ECO:0000259" key="8">
    <source>
        <dbReference type="PROSITE" id="PS50109"/>
    </source>
</evidence>
<keyword evidence="7" id="KW-0812">Transmembrane</keyword>
<keyword evidence="7" id="KW-0472">Membrane</keyword>